<evidence type="ECO:0000256" key="5">
    <source>
        <dbReference type="ARBA" id="ARBA00022525"/>
    </source>
</evidence>
<evidence type="ECO:0000256" key="13">
    <source>
        <dbReference type="ARBA" id="ARBA00023145"/>
    </source>
</evidence>
<feature type="active site" description="Charge relay system" evidence="15">
    <location>
        <position position="490"/>
    </location>
</feature>
<dbReference type="PANTHER" id="PTHR14218">
    <property type="entry name" value="PROTEASE S8 TRIPEPTIDYL PEPTIDASE I CLN2"/>
    <property type="match status" value="1"/>
</dbReference>
<organism evidence="18 19">
    <name type="scientific">Heterodermia speciosa</name>
    <dbReference type="NCBI Taxonomy" id="116794"/>
    <lineage>
        <taxon>Eukaryota</taxon>
        <taxon>Fungi</taxon>
        <taxon>Dikarya</taxon>
        <taxon>Ascomycota</taxon>
        <taxon>Pezizomycotina</taxon>
        <taxon>Lecanoromycetes</taxon>
        <taxon>OSLEUM clade</taxon>
        <taxon>Lecanoromycetidae</taxon>
        <taxon>Caliciales</taxon>
        <taxon>Physciaceae</taxon>
        <taxon>Heterodermia</taxon>
    </lineage>
</organism>
<proteinExistence type="predicted"/>
<keyword evidence="7 15" id="KW-0479">Metal-binding</keyword>
<evidence type="ECO:0000256" key="10">
    <source>
        <dbReference type="ARBA" id="ARBA00022825"/>
    </source>
</evidence>
<feature type="binding site" evidence="15">
    <location>
        <position position="568"/>
    </location>
    <ligand>
        <name>Ca(2+)</name>
        <dbReference type="ChEBI" id="CHEBI:29108"/>
    </ligand>
</feature>
<evidence type="ECO:0000256" key="8">
    <source>
        <dbReference type="ARBA" id="ARBA00022729"/>
    </source>
</evidence>
<dbReference type="GO" id="GO:0008240">
    <property type="term" value="F:tripeptidyl-peptidase activity"/>
    <property type="evidence" value="ECO:0007669"/>
    <property type="project" value="UniProtKB-EC"/>
</dbReference>
<sequence length="589" mass="62658">MYIQSILYAAAICGLLGSTSAAIHEKLAALPHGWTHVGFPALDSTIGLQIGLQQKNLDKLHSLIYEVSTPGHQSYGNHMEKEEVDALLAPGPDTEEVVISWLKKAGVTTLHSDGHWVTFATDVGTANTLLNTKFAYYTNQGVTKLRTTQYSVPDSLVQHIDLISPTTYFGKTSAQVPISPSSLERRQVDASCATSITPTCLKEIYNIKYTPTGKTNSTIAFGSFLNQSARTQDLTLFEQRYGIPRQGFSVELINMGTNDQSVSNNHGEANLDVQYIAGISHPLPIVSYITGGSPPFIPNLDEPTAAQNQNEPYLDYYNYLLAQPNSKLPQVISNSYGDDEQTVPPAYATRVCNMIGQLGLRGISILESSGDTGVGAPCQSNDGKKTPQFTPQFPGTCPFITAVGGTQAINPEVAWNDGSGGFSNYFAQPSYQASAVSNYLKNGISAATLAYYKPFFNSSGRGFPDVSAHSLTPDYAVYTNNALTRSGGTSAACPVFAGIIALLNDARLAKGLKPLGFLNPFLYSNGLSGLTDITGGGSVGCTGVNGQTGQTVPGASVIPFASWNATKGWDPVTGLGVPNFARLLTLATT</sequence>
<keyword evidence="11 15" id="KW-0106">Calcium</keyword>
<comment type="catalytic activity">
    <reaction evidence="1">
        <text>Release of an N-terminal tripeptide from a polypeptide.</text>
        <dbReference type="EC" id="3.4.14.10"/>
    </reaction>
</comment>
<evidence type="ECO:0000256" key="15">
    <source>
        <dbReference type="PROSITE-ProRule" id="PRU01032"/>
    </source>
</evidence>
<feature type="chain" id="PRO_5034930542" description="tripeptidyl-peptidase II" evidence="16">
    <location>
        <begin position="22"/>
        <end position="589"/>
    </location>
</feature>
<feature type="binding site" evidence="15">
    <location>
        <position position="533"/>
    </location>
    <ligand>
        <name>Ca(2+)</name>
        <dbReference type="ChEBI" id="CHEBI:29108"/>
    </ligand>
</feature>
<feature type="active site" description="Charge relay system" evidence="15">
    <location>
        <position position="268"/>
    </location>
</feature>
<dbReference type="FunFam" id="3.40.50.200:FF:000015">
    <property type="entry name" value="Tripeptidyl peptidase A"/>
    <property type="match status" value="1"/>
</dbReference>
<dbReference type="SUPFAM" id="SSF52743">
    <property type="entry name" value="Subtilisin-like"/>
    <property type="match status" value="1"/>
</dbReference>
<dbReference type="InterPro" id="IPR023828">
    <property type="entry name" value="Peptidase_S8_Ser-AS"/>
</dbReference>
<dbReference type="PROSITE" id="PS00138">
    <property type="entry name" value="SUBTILASE_SER"/>
    <property type="match status" value="1"/>
</dbReference>
<keyword evidence="6 15" id="KW-0645">Protease</keyword>
<dbReference type="PANTHER" id="PTHR14218:SF34">
    <property type="entry name" value="TRIPEPTIDYL-PEPTIDASE SED4"/>
    <property type="match status" value="1"/>
</dbReference>
<dbReference type="GO" id="GO:0005576">
    <property type="term" value="C:extracellular region"/>
    <property type="evidence" value="ECO:0007669"/>
    <property type="project" value="UniProtKB-SubCell"/>
</dbReference>
<dbReference type="InterPro" id="IPR030400">
    <property type="entry name" value="Sedolisin_dom"/>
</dbReference>
<dbReference type="SMART" id="SM00944">
    <property type="entry name" value="Pro-kuma_activ"/>
    <property type="match status" value="1"/>
</dbReference>
<keyword evidence="13" id="KW-0865">Zymogen</keyword>
<dbReference type="Gene3D" id="3.40.50.200">
    <property type="entry name" value="Peptidase S8/S53 domain"/>
    <property type="match status" value="1"/>
</dbReference>
<feature type="signal peptide" evidence="16">
    <location>
        <begin position="1"/>
        <end position="21"/>
    </location>
</feature>
<dbReference type="SUPFAM" id="SSF54897">
    <property type="entry name" value="Protease propeptides/inhibitors"/>
    <property type="match status" value="1"/>
</dbReference>
<feature type="domain" description="Peptidase S53" evidence="17">
    <location>
        <begin position="195"/>
        <end position="589"/>
    </location>
</feature>
<dbReference type="InterPro" id="IPR015366">
    <property type="entry name" value="S53_propep"/>
</dbReference>
<evidence type="ECO:0000256" key="16">
    <source>
        <dbReference type="SAM" id="SignalP"/>
    </source>
</evidence>
<evidence type="ECO:0000256" key="11">
    <source>
        <dbReference type="ARBA" id="ARBA00022837"/>
    </source>
</evidence>
<accession>A0A8H3IV42</accession>
<dbReference type="EC" id="3.4.14.10" evidence="4"/>
<keyword evidence="8 16" id="KW-0732">Signal</keyword>
<keyword evidence="5" id="KW-0964">Secreted</keyword>
<keyword evidence="10 15" id="KW-0720">Serine protease</keyword>
<protein>
    <recommendedName>
        <fullName evidence="4">tripeptidyl-peptidase II</fullName>
        <ecNumber evidence="4">3.4.14.10</ecNumber>
    </recommendedName>
</protein>
<dbReference type="InterPro" id="IPR050819">
    <property type="entry name" value="Tripeptidyl-peptidase_I"/>
</dbReference>
<evidence type="ECO:0000256" key="9">
    <source>
        <dbReference type="ARBA" id="ARBA00022801"/>
    </source>
</evidence>
<evidence type="ECO:0000256" key="4">
    <source>
        <dbReference type="ARBA" id="ARBA00012462"/>
    </source>
</evidence>
<evidence type="ECO:0000256" key="7">
    <source>
        <dbReference type="ARBA" id="ARBA00022723"/>
    </source>
</evidence>
<dbReference type="CDD" id="cd04056">
    <property type="entry name" value="Peptidases_S53"/>
    <property type="match status" value="1"/>
</dbReference>
<keyword evidence="14" id="KW-0325">Glycoprotein</keyword>
<dbReference type="CDD" id="cd11377">
    <property type="entry name" value="Pro-peptidase_S53"/>
    <property type="match status" value="1"/>
</dbReference>
<dbReference type="Pfam" id="PF09286">
    <property type="entry name" value="Pro-kuma_activ"/>
    <property type="match status" value="1"/>
</dbReference>
<feature type="binding site" evidence="15">
    <location>
        <position position="570"/>
    </location>
    <ligand>
        <name>Ca(2+)</name>
        <dbReference type="ChEBI" id="CHEBI:29108"/>
    </ligand>
</feature>
<evidence type="ECO:0000256" key="6">
    <source>
        <dbReference type="ARBA" id="ARBA00022670"/>
    </source>
</evidence>
<dbReference type="Pfam" id="PF00082">
    <property type="entry name" value="Peptidase_S8"/>
    <property type="match status" value="1"/>
</dbReference>
<evidence type="ECO:0000256" key="1">
    <source>
        <dbReference type="ARBA" id="ARBA00001910"/>
    </source>
</evidence>
<dbReference type="InterPro" id="IPR036852">
    <property type="entry name" value="Peptidase_S8/S53_dom_sf"/>
</dbReference>
<comment type="cofactor">
    <cofactor evidence="15">
        <name>Ca(2+)</name>
        <dbReference type="ChEBI" id="CHEBI:29108"/>
    </cofactor>
    <text evidence="15">Binds 1 Ca(2+) ion per subunit.</text>
</comment>
<comment type="function">
    <text evidence="2">Secreted tripeptidyl-peptidase which degrades proteins at acidic pHs and is involved in virulence.</text>
</comment>
<feature type="binding site" evidence="15">
    <location>
        <position position="532"/>
    </location>
    <ligand>
        <name>Ca(2+)</name>
        <dbReference type="ChEBI" id="CHEBI:29108"/>
    </ligand>
</feature>
<keyword evidence="9 15" id="KW-0378">Hydrolase</keyword>
<dbReference type="InterPro" id="IPR000209">
    <property type="entry name" value="Peptidase_S8/S53_dom"/>
</dbReference>
<feature type="active site" description="Charge relay system" evidence="15">
    <location>
        <position position="272"/>
    </location>
</feature>
<comment type="subcellular location">
    <subcellularLocation>
        <location evidence="3">Secreted</location>
        <location evidence="3">Extracellular space</location>
    </subcellularLocation>
</comment>
<evidence type="ECO:0000256" key="2">
    <source>
        <dbReference type="ARBA" id="ARBA00002451"/>
    </source>
</evidence>
<gene>
    <name evidence="18" type="ORF">HETSPECPRED_007337</name>
</gene>
<name>A0A8H3IV42_9LECA</name>
<dbReference type="EMBL" id="CAJPDS010000051">
    <property type="protein sequence ID" value="CAF9929300.1"/>
    <property type="molecule type" value="Genomic_DNA"/>
</dbReference>
<evidence type="ECO:0000256" key="14">
    <source>
        <dbReference type="ARBA" id="ARBA00023180"/>
    </source>
</evidence>
<keyword evidence="19" id="KW-1185">Reference proteome</keyword>
<keyword evidence="12" id="KW-0843">Virulence</keyword>
<evidence type="ECO:0000256" key="3">
    <source>
        <dbReference type="ARBA" id="ARBA00004239"/>
    </source>
</evidence>
<dbReference type="GO" id="GO:0006508">
    <property type="term" value="P:proteolysis"/>
    <property type="evidence" value="ECO:0007669"/>
    <property type="project" value="UniProtKB-KW"/>
</dbReference>
<dbReference type="OrthoDB" id="409122at2759"/>
<dbReference type="AlphaFoldDB" id="A0A8H3IV42"/>
<evidence type="ECO:0000313" key="18">
    <source>
        <dbReference type="EMBL" id="CAF9929300.1"/>
    </source>
</evidence>
<dbReference type="PROSITE" id="PS51695">
    <property type="entry name" value="SEDOLISIN"/>
    <property type="match status" value="1"/>
</dbReference>
<evidence type="ECO:0000259" key="17">
    <source>
        <dbReference type="PROSITE" id="PS51695"/>
    </source>
</evidence>
<comment type="caution">
    <text evidence="18">The sequence shown here is derived from an EMBL/GenBank/DDBJ whole genome shotgun (WGS) entry which is preliminary data.</text>
</comment>
<dbReference type="GO" id="GO:0046872">
    <property type="term" value="F:metal ion binding"/>
    <property type="evidence" value="ECO:0007669"/>
    <property type="project" value="UniProtKB-UniRule"/>
</dbReference>
<reference evidence="18" key="1">
    <citation type="submission" date="2021-03" db="EMBL/GenBank/DDBJ databases">
        <authorList>
            <person name="Tagirdzhanova G."/>
        </authorList>
    </citation>
    <scope>NUCLEOTIDE SEQUENCE</scope>
</reference>
<dbReference type="GO" id="GO:0004252">
    <property type="term" value="F:serine-type endopeptidase activity"/>
    <property type="evidence" value="ECO:0007669"/>
    <property type="project" value="UniProtKB-UniRule"/>
</dbReference>
<evidence type="ECO:0000313" key="19">
    <source>
        <dbReference type="Proteomes" id="UP000664521"/>
    </source>
</evidence>
<evidence type="ECO:0000256" key="12">
    <source>
        <dbReference type="ARBA" id="ARBA00023026"/>
    </source>
</evidence>
<dbReference type="Proteomes" id="UP000664521">
    <property type="component" value="Unassembled WGS sequence"/>
</dbReference>